<dbReference type="EMBL" id="MNTG01000034">
    <property type="protein sequence ID" value="OLA37030.1"/>
    <property type="molecule type" value="Genomic_DNA"/>
</dbReference>
<dbReference type="InterPro" id="IPR015947">
    <property type="entry name" value="PUA-like_sf"/>
</dbReference>
<evidence type="ECO:0000259" key="16">
    <source>
        <dbReference type="PROSITE" id="PS51787"/>
    </source>
</evidence>
<dbReference type="Proteomes" id="UP000186777">
    <property type="component" value="Unassembled WGS sequence"/>
</dbReference>
<comment type="induction">
    <text evidence="9">By heat shock.</text>
</comment>
<dbReference type="SMART" id="SM00464">
    <property type="entry name" value="LON"/>
    <property type="match status" value="1"/>
</dbReference>
<dbReference type="GO" id="GO:0006515">
    <property type="term" value="P:protein quality control for misfolded or incompletely synthesized proteins"/>
    <property type="evidence" value="ECO:0007669"/>
    <property type="project" value="UniProtKB-UniRule"/>
</dbReference>
<dbReference type="Pfam" id="PF22667">
    <property type="entry name" value="Lon_lid"/>
    <property type="match status" value="1"/>
</dbReference>
<comment type="caution">
    <text evidence="17">The sequence shown here is derived from an EMBL/GenBank/DDBJ whole genome shotgun (WGS) entry which is preliminary data.</text>
</comment>
<dbReference type="Gene3D" id="2.30.130.40">
    <property type="entry name" value="LON domain-like"/>
    <property type="match status" value="1"/>
</dbReference>
<dbReference type="SMART" id="SM00382">
    <property type="entry name" value="AAA"/>
    <property type="match status" value="1"/>
</dbReference>
<dbReference type="InterPro" id="IPR020568">
    <property type="entry name" value="Ribosomal_Su5_D2-typ_SF"/>
</dbReference>
<dbReference type="EC" id="3.4.21.53" evidence="9 10"/>
<proteinExistence type="evidence at transcript level"/>
<sequence length="777" mass="86221">MANLIITKPLLALRGVLIFSGMIANLDVGREKSIAAIDAAEATDKQIILVGQKQPEQENVAADDLYEWGVLANIKQKLQLPNGAVRLLVEGLERVHVLHAADVHDNERDFFVGEVEIVPADDAVDAEAEGLRRLLLDAFEQWTLLTKKVNPDTVQSLKSRADASKVPDIIVGYLPLSLTEKEELLEMAPLKLRLRKLYEILVREQEIADVAKNISEQVHQQVEQNQKEYYLREQIKAISKELGENEDVQAEIADYKEQMSKLKMPQNVAEKINKELGRLAKMPPMTPEGAVIRTYIDSLLALPWGKFTKDNFDIDKAQDVLDKDHYGLKKVKERILEYLAVRALSKSTRGPILCLVGPPGVGKTSLASSIAKAIKRKFTRISLGGVRDEAEIRGHRRTYIGSMPGRIIHGMQTCGCMNPVFLLDEIDKMASDFRGDPASALLEVLDPEQNNSFSDHFIEFPFDLSHVFWIVTANAVDTIPPALLDRLEIIQLSSYTDEEKVKIAKLHLLPKELKLNGLEKYKVSVSEKAIRRVIHDYTREAGVRNLERKLAGICRKVAFKIVKGKSKGAQVTEKNLEKYLGPVIYLDDDISLKSSVGVANGLAWTSVGGELLKVEVLAFKGKGNLTLTGQLGDVMKESAQAGYTYIRSRAEALGIAANFGETMDIHIHLPEGAVPKDGPSAGVTMVTAMVSALTGKKVKGKLAMTGEISLSGKVWPVGGIKEKMLAAYRYGVKTVLLPKRNMQDLDELPENIRKEMQFIPVEHLDDVLKLALEDKNE</sequence>
<keyword evidence="6 9" id="KW-0720">Serine protease</keyword>
<evidence type="ECO:0000259" key="15">
    <source>
        <dbReference type="PROSITE" id="PS51786"/>
    </source>
</evidence>
<comment type="catalytic activity">
    <reaction evidence="9 10 13">
        <text>Hydrolysis of proteins in presence of ATP.</text>
        <dbReference type="EC" id="3.4.21.53"/>
    </reaction>
</comment>
<feature type="active site" evidence="9 11">
    <location>
        <position position="680"/>
    </location>
</feature>
<dbReference type="SUPFAM" id="SSF88697">
    <property type="entry name" value="PUA domain-like"/>
    <property type="match status" value="1"/>
</dbReference>
<dbReference type="GO" id="GO:0004176">
    <property type="term" value="F:ATP-dependent peptidase activity"/>
    <property type="evidence" value="ECO:0007669"/>
    <property type="project" value="UniProtKB-UniRule"/>
</dbReference>
<evidence type="ECO:0000256" key="8">
    <source>
        <dbReference type="ARBA" id="ARBA00023016"/>
    </source>
</evidence>
<gene>
    <name evidence="9" type="primary">lon</name>
    <name evidence="17" type="ORF">BHW43_07590</name>
</gene>
<keyword evidence="7 9" id="KW-0067">ATP-binding</keyword>
<dbReference type="InterPro" id="IPR004815">
    <property type="entry name" value="Lon_bac/euk-typ"/>
</dbReference>
<dbReference type="SUPFAM" id="SSF52540">
    <property type="entry name" value="P-loop containing nucleoside triphosphate hydrolases"/>
    <property type="match status" value="1"/>
</dbReference>
<dbReference type="InterPro" id="IPR003959">
    <property type="entry name" value="ATPase_AAA_core"/>
</dbReference>
<dbReference type="PRINTS" id="PR00830">
    <property type="entry name" value="ENDOLAPTASE"/>
</dbReference>
<keyword evidence="4 9" id="KW-0547">Nucleotide-binding</keyword>
<dbReference type="GO" id="GO:0043565">
    <property type="term" value="F:sequence-specific DNA binding"/>
    <property type="evidence" value="ECO:0007669"/>
    <property type="project" value="UniProtKB-UniRule"/>
</dbReference>
<protein>
    <recommendedName>
        <fullName evidence="9 10">Lon protease</fullName>
        <ecNumber evidence="9 10">3.4.21.53</ecNumber>
    </recommendedName>
    <alternativeName>
        <fullName evidence="9">ATP-dependent protease La</fullName>
    </alternativeName>
</protein>
<dbReference type="PROSITE" id="PS51786">
    <property type="entry name" value="LON_PROTEOLYTIC"/>
    <property type="match status" value="1"/>
</dbReference>
<feature type="binding site" evidence="9 12">
    <location>
        <begin position="357"/>
        <end position="364"/>
    </location>
    <ligand>
        <name>ATP</name>
        <dbReference type="ChEBI" id="CHEBI:30616"/>
    </ligand>
</feature>
<reference evidence="17 18" key="1">
    <citation type="journal article" date="2016" name="Nat. Biotechnol.">
        <title>Measurement of bacterial replication rates in microbial communities.</title>
        <authorList>
            <person name="Brown C.T."/>
            <person name="Olm M.R."/>
            <person name="Thomas B.C."/>
            <person name="Banfield J.F."/>
        </authorList>
    </citation>
    <scope>NUCLEOTIDE SEQUENCE [LARGE SCALE GENOMIC DNA]</scope>
    <source>
        <strain evidence="17">46_33</strain>
    </source>
</reference>
<dbReference type="InterPro" id="IPR054594">
    <property type="entry name" value="Lon_lid"/>
</dbReference>
<dbReference type="InterPro" id="IPR003111">
    <property type="entry name" value="Lon_prtase_N"/>
</dbReference>
<dbReference type="InterPro" id="IPR046336">
    <property type="entry name" value="Lon_prtase_N_sf"/>
</dbReference>
<dbReference type="InterPro" id="IPR008268">
    <property type="entry name" value="Peptidase_S16_AS"/>
</dbReference>
<dbReference type="Gene3D" id="1.20.58.1480">
    <property type="match status" value="1"/>
</dbReference>
<dbReference type="InterPro" id="IPR027417">
    <property type="entry name" value="P-loop_NTPase"/>
</dbReference>
<evidence type="ECO:0000256" key="1">
    <source>
        <dbReference type="ARBA" id="ARBA00004496"/>
    </source>
</evidence>
<dbReference type="NCBIfam" id="TIGR00763">
    <property type="entry name" value="lon"/>
    <property type="match status" value="1"/>
</dbReference>
<evidence type="ECO:0000256" key="5">
    <source>
        <dbReference type="ARBA" id="ARBA00022801"/>
    </source>
</evidence>
<dbReference type="SUPFAM" id="SSF54211">
    <property type="entry name" value="Ribosomal protein S5 domain 2-like"/>
    <property type="match status" value="1"/>
</dbReference>
<evidence type="ECO:0000313" key="18">
    <source>
        <dbReference type="Proteomes" id="UP000186777"/>
    </source>
</evidence>
<keyword evidence="3 9" id="KW-0645">Protease</keyword>
<evidence type="ECO:0000256" key="11">
    <source>
        <dbReference type="PIRSR" id="PIRSR001174-1"/>
    </source>
</evidence>
<comment type="subcellular location">
    <subcellularLocation>
        <location evidence="1 9 10">Cytoplasm</location>
    </subcellularLocation>
</comment>
<evidence type="ECO:0000256" key="9">
    <source>
        <dbReference type="HAMAP-Rule" id="MF_01973"/>
    </source>
</evidence>
<evidence type="ECO:0000256" key="2">
    <source>
        <dbReference type="ARBA" id="ARBA00022490"/>
    </source>
</evidence>
<evidence type="ECO:0000256" key="14">
    <source>
        <dbReference type="RuleBase" id="RU000591"/>
    </source>
</evidence>
<dbReference type="PROSITE" id="PS51787">
    <property type="entry name" value="LON_N"/>
    <property type="match status" value="1"/>
</dbReference>
<dbReference type="Gene3D" id="3.40.50.300">
    <property type="entry name" value="P-loop containing nucleotide triphosphate hydrolases"/>
    <property type="match status" value="1"/>
</dbReference>
<dbReference type="PIRSF" id="PIRSF001174">
    <property type="entry name" value="Lon_proteas"/>
    <property type="match status" value="1"/>
</dbReference>
<name>A0A1Q6R416_9FIRM</name>
<dbReference type="Gene3D" id="1.10.8.60">
    <property type="match status" value="1"/>
</dbReference>
<dbReference type="Pfam" id="PF02190">
    <property type="entry name" value="LON_substr_bdg"/>
    <property type="match status" value="1"/>
</dbReference>
<dbReference type="PANTHER" id="PTHR10046">
    <property type="entry name" value="ATP DEPENDENT LON PROTEASE FAMILY MEMBER"/>
    <property type="match status" value="1"/>
</dbReference>
<feature type="domain" description="Lon proteolytic" evidence="15">
    <location>
        <begin position="593"/>
        <end position="774"/>
    </location>
</feature>
<comment type="similarity">
    <text evidence="9 10 13 14">Belongs to the peptidase S16 family.</text>
</comment>
<dbReference type="PROSITE" id="PS01046">
    <property type="entry name" value="LON_SER"/>
    <property type="match status" value="1"/>
</dbReference>
<dbReference type="InterPro" id="IPR027065">
    <property type="entry name" value="Lon_Prtase"/>
</dbReference>
<evidence type="ECO:0000256" key="10">
    <source>
        <dbReference type="PIRNR" id="PIRNR001174"/>
    </source>
</evidence>
<comment type="subunit">
    <text evidence="9 10">Homohexamer. Organized in a ring with a central cavity.</text>
</comment>
<accession>A0A1Q6R416</accession>
<dbReference type="GO" id="GO:0016887">
    <property type="term" value="F:ATP hydrolysis activity"/>
    <property type="evidence" value="ECO:0007669"/>
    <property type="project" value="UniProtKB-UniRule"/>
</dbReference>
<organism evidence="17 18">
    <name type="scientific">Phascolarctobacterium succinatutens</name>
    <dbReference type="NCBI Taxonomy" id="626940"/>
    <lineage>
        <taxon>Bacteria</taxon>
        <taxon>Bacillati</taxon>
        <taxon>Bacillota</taxon>
        <taxon>Negativicutes</taxon>
        <taxon>Acidaminococcales</taxon>
        <taxon>Acidaminococcaceae</taxon>
        <taxon>Phascolarctobacterium</taxon>
    </lineage>
</organism>
<dbReference type="GO" id="GO:0005737">
    <property type="term" value="C:cytoplasm"/>
    <property type="evidence" value="ECO:0007669"/>
    <property type="project" value="UniProtKB-SubCell"/>
</dbReference>
<evidence type="ECO:0000256" key="6">
    <source>
        <dbReference type="ARBA" id="ARBA00022825"/>
    </source>
</evidence>
<dbReference type="FunFam" id="3.40.50.300:FF:000382">
    <property type="entry name" value="Lon protease homolog 2, peroxisomal"/>
    <property type="match status" value="1"/>
</dbReference>
<dbReference type="GO" id="GO:0005524">
    <property type="term" value="F:ATP binding"/>
    <property type="evidence" value="ECO:0007669"/>
    <property type="project" value="UniProtKB-UniRule"/>
</dbReference>
<evidence type="ECO:0000256" key="3">
    <source>
        <dbReference type="ARBA" id="ARBA00022670"/>
    </source>
</evidence>
<dbReference type="RefSeq" id="WP_303680089.1">
    <property type="nucleotide sequence ID" value="NZ_MNTG01000034.1"/>
</dbReference>
<feature type="domain" description="Lon N-terminal" evidence="16">
    <location>
        <begin position="8"/>
        <end position="205"/>
    </location>
</feature>
<dbReference type="Gene3D" id="3.30.230.10">
    <property type="match status" value="1"/>
</dbReference>
<dbReference type="Gene3D" id="1.20.5.5270">
    <property type="match status" value="1"/>
</dbReference>
<dbReference type="STRING" id="626940.BHW43_07590"/>
<evidence type="ECO:0000256" key="13">
    <source>
        <dbReference type="PROSITE-ProRule" id="PRU01122"/>
    </source>
</evidence>
<feature type="active site" evidence="9 11">
    <location>
        <position position="723"/>
    </location>
</feature>
<dbReference type="InterPro" id="IPR008269">
    <property type="entry name" value="Lon_proteolytic"/>
</dbReference>
<keyword evidence="8 9" id="KW-0346">Stress response</keyword>
<dbReference type="InterPro" id="IPR027543">
    <property type="entry name" value="Lon_bac"/>
</dbReference>
<evidence type="ECO:0000256" key="7">
    <source>
        <dbReference type="ARBA" id="ARBA00022840"/>
    </source>
</evidence>
<evidence type="ECO:0000313" key="17">
    <source>
        <dbReference type="EMBL" id="OLA37030.1"/>
    </source>
</evidence>
<dbReference type="Pfam" id="PF05362">
    <property type="entry name" value="Lon_C"/>
    <property type="match status" value="1"/>
</dbReference>
<evidence type="ECO:0000256" key="12">
    <source>
        <dbReference type="PIRSR" id="PIRSR001174-2"/>
    </source>
</evidence>
<dbReference type="AlphaFoldDB" id="A0A1Q6R416"/>
<comment type="function">
    <text evidence="9">ATP-dependent serine protease that mediates the selective degradation of mutant and abnormal proteins as well as certain short-lived regulatory proteins. Required for cellular homeostasis and for survival from DNA damage and developmental changes induced by stress. Degrades polypeptides processively to yield small peptide fragments that are 5 to 10 amino acids long. Binds to DNA in a double-stranded, site-specific manner.</text>
</comment>
<keyword evidence="5 9" id="KW-0378">Hydrolase</keyword>
<dbReference type="Pfam" id="PF00004">
    <property type="entry name" value="AAA"/>
    <property type="match status" value="1"/>
</dbReference>
<dbReference type="CDD" id="cd19500">
    <property type="entry name" value="RecA-like_Lon"/>
    <property type="match status" value="1"/>
</dbReference>
<keyword evidence="2 9" id="KW-0963">Cytoplasm</keyword>
<dbReference type="InterPro" id="IPR003593">
    <property type="entry name" value="AAA+_ATPase"/>
</dbReference>
<evidence type="ECO:0000256" key="4">
    <source>
        <dbReference type="ARBA" id="ARBA00022741"/>
    </source>
</evidence>
<dbReference type="GO" id="GO:0034605">
    <property type="term" value="P:cellular response to heat"/>
    <property type="evidence" value="ECO:0007669"/>
    <property type="project" value="UniProtKB-UniRule"/>
</dbReference>
<dbReference type="InterPro" id="IPR014721">
    <property type="entry name" value="Ribsml_uS5_D2-typ_fold_subgr"/>
</dbReference>
<dbReference type="HAMAP" id="MF_01973">
    <property type="entry name" value="lon_bact"/>
    <property type="match status" value="1"/>
</dbReference>
<dbReference type="GO" id="GO:0004252">
    <property type="term" value="F:serine-type endopeptidase activity"/>
    <property type="evidence" value="ECO:0007669"/>
    <property type="project" value="UniProtKB-UniRule"/>
</dbReference>